<accession>A0A4Q9VWR7</accession>
<dbReference type="GO" id="GO:0030148">
    <property type="term" value="P:sphingolipid biosynthetic process"/>
    <property type="evidence" value="ECO:0007669"/>
    <property type="project" value="TreeGrafter"/>
</dbReference>
<dbReference type="InterPro" id="IPR020904">
    <property type="entry name" value="Sc_DH/Rdtase_CS"/>
</dbReference>
<dbReference type="GO" id="GO:0047560">
    <property type="term" value="F:3-dehydrosphinganine reductase activity"/>
    <property type="evidence" value="ECO:0007669"/>
    <property type="project" value="TreeGrafter"/>
</dbReference>
<comment type="caution">
    <text evidence="2">The sequence shown here is derived from an EMBL/GenBank/DDBJ whole genome shotgun (WGS) entry which is preliminary data.</text>
</comment>
<dbReference type="GO" id="GO:0016020">
    <property type="term" value="C:membrane"/>
    <property type="evidence" value="ECO:0007669"/>
    <property type="project" value="GOC"/>
</dbReference>
<organism evidence="2 3">
    <name type="scientific">Siculibacillus lacustris</name>
    <dbReference type="NCBI Taxonomy" id="1549641"/>
    <lineage>
        <taxon>Bacteria</taxon>
        <taxon>Pseudomonadati</taxon>
        <taxon>Pseudomonadota</taxon>
        <taxon>Alphaproteobacteria</taxon>
        <taxon>Hyphomicrobiales</taxon>
        <taxon>Ancalomicrobiaceae</taxon>
        <taxon>Siculibacillus</taxon>
    </lineage>
</organism>
<dbReference type="PROSITE" id="PS00061">
    <property type="entry name" value="ADH_SHORT"/>
    <property type="match status" value="1"/>
</dbReference>
<dbReference type="SUPFAM" id="SSF51735">
    <property type="entry name" value="NAD(P)-binding Rossmann-fold domains"/>
    <property type="match status" value="1"/>
</dbReference>
<dbReference type="Proteomes" id="UP000292781">
    <property type="component" value="Unassembled WGS sequence"/>
</dbReference>
<dbReference type="OrthoDB" id="9781689at2"/>
<dbReference type="Gene3D" id="3.40.50.720">
    <property type="entry name" value="NAD(P)-binding Rossmann-like Domain"/>
    <property type="match status" value="1"/>
</dbReference>
<comment type="similarity">
    <text evidence="1">Belongs to the short-chain dehydrogenases/reductases (SDR) family.</text>
</comment>
<dbReference type="PRINTS" id="PR00081">
    <property type="entry name" value="GDHRDH"/>
</dbReference>
<name>A0A4Q9VWR7_9HYPH</name>
<evidence type="ECO:0000256" key="1">
    <source>
        <dbReference type="RuleBase" id="RU000363"/>
    </source>
</evidence>
<gene>
    <name evidence="2" type="ORF">EYW49_06665</name>
</gene>
<dbReference type="PANTHER" id="PTHR43550">
    <property type="entry name" value="3-KETODIHYDROSPHINGOSINE REDUCTASE"/>
    <property type="match status" value="1"/>
</dbReference>
<evidence type="ECO:0000313" key="2">
    <source>
        <dbReference type="EMBL" id="TBW39545.1"/>
    </source>
</evidence>
<keyword evidence="3" id="KW-1185">Reference proteome</keyword>
<dbReference type="EMBL" id="SJFN01000007">
    <property type="protein sequence ID" value="TBW39545.1"/>
    <property type="molecule type" value="Genomic_DNA"/>
</dbReference>
<reference evidence="2 3" key="1">
    <citation type="submission" date="2019-02" db="EMBL/GenBank/DDBJ databases">
        <title>Siculibacillus lacustris gen. nov., sp. nov., a new rosette-forming bacterium isolated from a freshwater crater lake (Lake St. Ana, Romania).</title>
        <authorList>
            <person name="Felfoldi T."/>
            <person name="Marton Z."/>
            <person name="Szabo A."/>
            <person name="Mentes A."/>
            <person name="Boka K."/>
            <person name="Marialigeti K."/>
            <person name="Mathe I."/>
            <person name="Koncz M."/>
            <person name="Schumann P."/>
            <person name="Toth E."/>
        </authorList>
    </citation>
    <scope>NUCLEOTIDE SEQUENCE [LARGE SCALE GENOMIC DNA]</scope>
    <source>
        <strain evidence="2 3">SA-279</strain>
    </source>
</reference>
<dbReference type="RefSeq" id="WP_131307468.1">
    <property type="nucleotide sequence ID" value="NZ_SJFN01000007.1"/>
</dbReference>
<sequence length="274" mass="28181">MQASQQGTERRPVALISGGSSGIGLACAEILVRRGYAVVVAARDPDRLAAAARLGAIEGAAVTTRRLDVTDAAACAETVAEVVASHGGLDWLLTSAGIVEPGMFLDGDPAGPRREMETNYFGTLNLVRPAAVAMAASGGGRITMIASAAAFIGILGYSGYGASKFAVRGLGECLRVELAPKGISVSVAFPPDTDTPQLAGEALTRPEATRLIAEGTGVWAAKTVAERLIAGAEAGRFMLVPSRQLALLGALASLIAPGFRWHQGRIAAKFSARR</sequence>
<dbReference type="GO" id="GO:0006666">
    <property type="term" value="P:3-keto-sphinganine metabolic process"/>
    <property type="evidence" value="ECO:0007669"/>
    <property type="project" value="TreeGrafter"/>
</dbReference>
<dbReference type="Pfam" id="PF00106">
    <property type="entry name" value="adh_short"/>
    <property type="match status" value="1"/>
</dbReference>
<protein>
    <submittedName>
        <fullName evidence="2">SDR family NAD(P)-dependent oxidoreductase</fullName>
    </submittedName>
</protein>
<proteinExistence type="inferred from homology"/>
<dbReference type="InterPro" id="IPR036291">
    <property type="entry name" value="NAD(P)-bd_dom_sf"/>
</dbReference>
<dbReference type="AlphaFoldDB" id="A0A4Q9VWR7"/>
<dbReference type="InterPro" id="IPR002347">
    <property type="entry name" value="SDR_fam"/>
</dbReference>
<dbReference type="PANTHER" id="PTHR43550:SF3">
    <property type="entry name" value="3-KETODIHYDROSPHINGOSINE REDUCTASE"/>
    <property type="match status" value="1"/>
</dbReference>
<dbReference type="PRINTS" id="PR00080">
    <property type="entry name" value="SDRFAMILY"/>
</dbReference>
<evidence type="ECO:0000313" key="3">
    <source>
        <dbReference type="Proteomes" id="UP000292781"/>
    </source>
</evidence>